<evidence type="ECO:0000256" key="4">
    <source>
        <dbReference type="ARBA" id="ARBA00022475"/>
    </source>
</evidence>
<comment type="catalytic activity">
    <reaction evidence="30">
        <text>1-hexadecanoyl-2-(9Z,12Z-octadecadienoyl)-sn-glycero-3-phosphocholine + H2O = 2-(9Z,12Z-octadecadienoyl)-sn-glycero-3-phosphocholine + hexadecanoate + H(+)</text>
        <dbReference type="Rhea" id="RHEA:40971"/>
        <dbReference type="ChEBI" id="CHEBI:7896"/>
        <dbReference type="ChEBI" id="CHEBI:15377"/>
        <dbReference type="ChEBI" id="CHEBI:15378"/>
        <dbReference type="ChEBI" id="CHEBI:73002"/>
        <dbReference type="ChEBI" id="CHEBI:76084"/>
    </reaction>
    <physiologicalReaction direction="left-to-right" evidence="30">
        <dbReference type="Rhea" id="RHEA:40972"/>
    </physiologicalReaction>
</comment>
<dbReference type="EMBL" id="NEVH01003505">
    <property type="protein sequence ID" value="PNF40534.1"/>
    <property type="molecule type" value="Genomic_DNA"/>
</dbReference>
<evidence type="ECO:0000256" key="29">
    <source>
        <dbReference type="ARBA" id="ARBA00048227"/>
    </source>
</evidence>
<evidence type="ECO:0000256" key="34">
    <source>
        <dbReference type="ARBA" id="ARBA00048613"/>
    </source>
</evidence>
<evidence type="ECO:0000256" key="3">
    <source>
        <dbReference type="ARBA" id="ARBA00015133"/>
    </source>
</evidence>
<keyword evidence="8" id="KW-0378">Hydrolase</keyword>
<evidence type="ECO:0000256" key="12">
    <source>
        <dbReference type="ARBA" id="ARBA00023180"/>
    </source>
</evidence>
<comment type="catalytic activity">
    <reaction evidence="25">
        <text>2,3-di-(9Z)-octadecenoyl-sn-glycerol + H2O = 3-(9Z-octadecenoyl)-sn-glycerol + (9Z)-octadecenoate + H(+)</text>
        <dbReference type="Rhea" id="RHEA:42604"/>
        <dbReference type="ChEBI" id="CHEBI:15377"/>
        <dbReference type="ChEBI" id="CHEBI:15378"/>
        <dbReference type="ChEBI" id="CHEBI:30823"/>
        <dbReference type="ChEBI" id="CHEBI:75824"/>
        <dbReference type="ChEBI" id="CHEBI:75938"/>
    </reaction>
    <physiologicalReaction direction="left-to-right" evidence="25">
        <dbReference type="Rhea" id="RHEA:42605"/>
    </physiologicalReaction>
</comment>
<evidence type="ECO:0000256" key="18">
    <source>
        <dbReference type="ARBA" id="ARBA00031485"/>
    </source>
</evidence>
<comment type="catalytic activity">
    <reaction evidence="33">
        <text>a 1-acyl-sn-glycero-3-phosphocholine + H2O = sn-glycerol 3-phosphocholine + a fatty acid + H(+)</text>
        <dbReference type="Rhea" id="RHEA:15177"/>
        <dbReference type="ChEBI" id="CHEBI:15377"/>
        <dbReference type="ChEBI" id="CHEBI:15378"/>
        <dbReference type="ChEBI" id="CHEBI:16870"/>
        <dbReference type="ChEBI" id="CHEBI:28868"/>
        <dbReference type="ChEBI" id="CHEBI:58168"/>
        <dbReference type="EC" id="3.1.1.5"/>
    </reaction>
    <physiologicalReaction direction="left-to-right" evidence="33">
        <dbReference type="Rhea" id="RHEA:15178"/>
    </physiologicalReaction>
</comment>
<evidence type="ECO:0000256" key="24">
    <source>
        <dbReference type="ARBA" id="ARBA00047459"/>
    </source>
</evidence>
<dbReference type="InterPro" id="IPR038885">
    <property type="entry name" value="PLB1"/>
</dbReference>
<evidence type="ECO:0000256" key="43">
    <source>
        <dbReference type="SAM" id="SignalP"/>
    </source>
</evidence>
<dbReference type="InParanoid" id="A0A2J7RI75"/>
<comment type="catalytic activity">
    <reaction evidence="40">
        <text>1,2-dihexadecanoyl-sn-glycero-3-phosphocholine + 2 H2O = sn-glycerol 3-phosphocholine + 2 hexadecanoate + 2 H(+)</text>
        <dbReference type="Rhea" id="RHEA:40975"/>
        <dbReference type="ChEBI" id="CHEBI:7896"/>
        <dbReference type="ChEBI" id="CHEBI:15377"/>
        <dbReference type="ChEBI" id="CHEBI:15378"/>
        <dbReference type="ChEBI" id="CHEBI:16870"/>
        <dbReference type="ChEBI" id="CHEBI:72999"/>
    </reaction>
    <physiologicalReaction direction="left-to-right" evidence="40">
        <dbReference type="Rhea" id="RHEA:40976"/>
    </physiologicalReaction>
</comment>
<comment type="catalytic activity">
    <reaction evidence="39">
        <text>1-hexadecanoyl-2-(9Z)-octadecenoyl-3-octadecanoyl-sn-glycerol + H2O = 1-hexadecanoyl-3-octadecanoyl-sn-glycerol + (9Z)-octadecenoate + H(+)</text>
        <dbReference type="Rhea" id="RHEA:41103"/>
        <dbReference type="ChEBI" id="CHEBI:15377"/>
        <dbReference type="ChEBI" id="CHEBI:15378"/>
        <dbReference type="ChEBI" id="CHEBI:30823"/>
        <dbReference type="ChEBI" id="CHEBI:77623"/>
        <dbReference type="ChEBI" id="CHEBI:77624"/>
    </reaction>
    <physiologicalReaction direction="left-to-right" evidence="39">
        <dbReference type="Rhea" id="RHEA:41104"/>
    </physiologicalReaction>
</comment>
<comment type="catalytic activity">
    <reaction evidence="42">
        <text>2-(9Z-octadecenoyl)-glycerol + H2O = glycerol + (9Z)-octadecenoate + H(+)</text>
        <dbReference type="Rhea" id="RHEA:38491"/>
        <dbReference type="ChEBI" id="CHEBI:15377"/>
        <dbReference type="ChEBI" id="CHEBI:15378"/>
        <dbReference type="ChEBI" id="CHEBI:17754"/>
        <dbReference type="ChEBI" id="CHEBI:30823"/>
        <dbReference type="ChEBI" id="CHEBI:73990"/>
    </reaction>
    <physiologicalReaction direction="left-to-right" evidence="42">
        <dbReference type="Rhea" id="RHEA:38492"/>
    </physiologicalReaction>
</comment>
<evidence type="ECO:0000256" key="31">
    <source>
        <dbReference type="ARBA" id="ARBA00048374"/>
    </source>
</evidence>
<dbReference type="FunFam" id="3.40.50.1110:FF:000005">
    <property type="entry name" value="Phospholipase B1"/>
    <property type="match status" value="1"/>
</dbReference>
<evidence type="ECO:0000256" key="13">
    <source>
        <dbReference type="ARBA" id="ARBA00023369"/>
    </source>
</evidence>
<evidence type="ECO:0000256" key="32">
    <source>
        <dbReference type="ARBA" id="ARBA00048386"/>
    </source>
</evidence>
<evidence type="ECO:0000256" key="28">
    <source>
        <dbReference type="ARBA" id="ARBA00048058"/>
    </source>
</evidence>
<evidence type="ECO:0000256" key="15">
    <source>
        <dbReference type="ARBA" id="ARBA00023422"/>
    </source>
</evidence>
<evidence type="ECO:0000256" key="7">
    <source>
        <dbReference type="ARBA" id="ARBA00022737"/>
    </source>
</evidence>
<name>A0A2J7RI75_9NEOP</name>
<comment type="catalytic activity">
    <reaction evidence="36">
        <text>1-hexadecanoyl-2-(9Z-octadecenoyl)-sn-glycero-3-phosphocholine + H2O = 1-hexadecanoyl-sn-glycero-3-phosphocholine + (9Z)-octadecenoate + H(+)</text>
        <dbReference type="Rhea" id="RHEA:38779"/>
        <dbReference type="ChEBI" id="CHEBI:15377"/>
        <dbReference type="ChEBI" id="CHEBI:15378"/>
        <dbReference type="ChEBI" id="CHEBI:30823"/>
        <dbReference type="ChEBI" id="CHEBI:72998"/>
        <dbReference type="ChEBI" id="CHEBI:73001"/>
    </reaction>
    <physiologicalReaction direction="left-to-right" evidence="36">
        <dbReference type="Rhea" id="RHEA:38780"/>
    </physiologicalReaction>
</comment>
<evidence type="ECO:0000256" key="20">
    <source>
        <dbReference type="ARBA" id="ARBA00045916"/>
    </source>
</evidence>
<keyword evidence="12" id="KW-0325">Glycoprotein</keyword>
<comment type="catalytic activity">
    <reaction evidence="14">
        <text>1-hexadecanoyl-2-(9Z,12Z-octadecadienoyl)-sn-glycero-3-phosphocholine + H2O = (9Z,12Z)-octadecadienoate + 1-hexadecanoyl-sn-glycero-3-phosphocholine + H(+)</text>
        <dbReference type="Rhea" id="RHEA:40811"/>
        <dbReference type="ChEBI" id="CHEBI:15377"/>
        <dbReference type="ChEBI" id="CHEBI:15378"/>
        <dbReference type="ChEBI" id="CHEBI:30245"/>
        <dbReference type="ChEBI" id="CHEBI:72998"/>
        <dbReference type="ChEBI" id="CHEBI:73002"/>
    </reaction>
    <physiologicalReaction direction="left-to-right" evidence="14">
        <dbReference type="Rhea" id="RHEA:40812"/>
    </physiologicalReaction>
</comment>
<keyword evidence="5" id="KW-0812">Transmembrane</keyword>
<dbReference type="InterPro" id="IPR036514">
    <property type="entry name" value="SGNH_hydro_sf"/>
</dbReference>
<evidence type="ECO:0000256" key="26">
    <source>
        <dbReference type="ARBA" id="ARBA00048015"/>
    </source>
</evidence>
<evidence type="ECO:0000256" key="9">
    <source>
        <dbReference type="ARBA" id="ARBA00022989"/>
    </source>
</evidence>
<evidence type="ECO:0000256" key="1">
    <source>
        <dbReference type="ARBA" id="ARBA00004247"/>
    </source>
</evidence>
<evidence type="ECO:0000256" key="38">
    <source>
        <dbReference type="ARBA" id="ARBA00048872"/>
    </source>
</evidence>
<evidence type="ECO:0000256" key="11">
    <source>
        <dbReference type="ARBA" id="ARBA00023136"/>
    </source>
</evidence>
<evidence type="ECO:0000256" key="21">
    <source>
        <dbReference type="ARBA" id="ARBA00047324"/>
    </source>
</evidence>
<comment type="similarity">
    <text evidence="2">Belongs to the 'GDSL' lipolytic enzyme family. Phospholipase B1 subfamily.</text>
</comment>
<dbReference type="GO" id="GO:0006644">
    <property type="term" value="P:phospholipid metabolic process"/>
    <property type="evidence" value="ECO:0007669"/>
    <property type="project" value="TreeGrafter"/>
</dbReference>
<comment type="catalytic activity">
    <reaction evidence="24">
        <text>1-hexadecanoyl-2-(9Z)-octadecenoyl-3-octadecanoyl-sn-glycerol + H2O = 1-hexadecanoyl-2-(9Z-octadecenoyl)-sn-glycerol + octadecanoate + H(+)</text>
        <dbReference type="Rhea" id="RHEA:41111"/>
        <dbReference type="ChEBI" id="CHEBI:15377"/>
        <dbReference type="ChEBI" id="CHEBI:15378"/>
        <dbReference type="ChEBI" id="CHEBI:25629"/>
        <dbReference type="ChEBI" id="CHEBI:75466"/>
        <dbReference type="ChEBI" id="CHEBI:77623"/>
    </reaction>
    <physiologicalReaction direction="left-to-right" evidence="24">
        <dbReference type="Rhea" id="RHEA:41112"/>
    </physiologicalReaction>
</comment>
<comment type="catalytic activity">
    <reaction evidence="32">
        <text>1,2,3-tri-(9Z-octadecenoyl)-glycerol + H2O = di-(9Z)-octadecenoylglycerol + (9Z)-octadecenoate + H(+)</text>
        <dbReference type="Rhea" id="RHEA:38575"/>
        <dbReference type="ChEBI" id="CHEBI:15377"/>
        <dbReference type="ChEBI" id="CHEBI:15378"/>
        <dbReference type="ChEBI" id="CHEBI:30823"/>
        <dbReference type="ChEBI" id="CHEBI:53753"/>
        <dbReference type="ChEBI" id="CHEBI:75945"/>
    </reaction>
    <physiologicalReaction direction="left-to-right" evidence="32">
        <dbReference type="Rhea" id="RHEA:38576"/>
    </physiologicalReaction>
</comment>
<evidence type="ECO:0000256" key="10">
    <source>
        <dbReference type="ARBA" id="ARBA00023098"/>
    </source>
</evidence>
<dbReference type="PANTHER" id="PTHR21325">
    <property type="entry name" value="PHOSPHOLIPASE B, PLB1"/>
    <property type="match status" value="1"/>
</dbReference>
<comment type="function">
    <text evidence="20">Calcium-independent membrane-associated phospholipase that catalyzes complete diacylation of phospholipids by hydrolyzing both sn-1 and sn-2 fatty acyl chains attached to the glycerol backbone (phospholipase B activity). Has dual phospholipase and lysophospholipase activities toward diacylphospholipids. Preferentially cleaves sn-2 ester bonds over sn-1 bonds. Acts as a lipase toward glycerolipid substrates. Hydrolyzes fatty acyl chains of diacylglycerols with preference for the sn-2 position and of triacylglycerols with not positional selectivity. May also hydrolyze long chain retinyl esters such as retinyl palmitate. May contribute to digestion of dietary phospholipids, glycerolipids and retinoids, facilitating lipid absorption at the brush border.</text>
</comment>
<evidence type="ECO:0000256" key="27">
    <source>
        <dbReference type="ARBA" id="ARBA00048049"/>
    </source>
</evidence>
<dbReference type="SUPFAM" id="SSF52266">
    <property type="entry name" value="SGNH hydrolase"/>
    <property type="match status" value="1"/>
</dbReference>
<protein>
    <recommendedName>
        <fullName evidence="3">Phospholipase B1, membrane-associated</fullName>
    </recommendedName>
    <alternativeName>
        <fullName evidence="16">Lysophospholipase</fullName>
    </alternativeName>
    <alternativeName>
        <fullName evidence="17">Phospholipase A2</fullName>
    </alternativeName>
    <alternativeName>
        <fullName evidence="19">Phospholipase B/lipase</fullName>
    </alternativeName>
    <alternativeName>
        <fullName evidence="18">Triacylglycerol lipase</fullName>
    </alternativeName>
</protein>
<dbReference type="AlphaFoldDB" id="A0A2J7RI75"/>
<reference evidence="44 45" key="1">
    <citation type="submission" date="2017-12" db="EMBL/GenBank/DDBJ databases">
        <title>Hemimetabolous genomes reveal molecular basis of termite eusociality.</title>
        <authorList>
            <person name="Harrison M.C."/>
            <person name="Jongepier E."/>
            <person name="Robertson H.M."/>
            <person name="Arning N."/>
            <person name="Bitard-Feildel T."/>
            <person name="Chao H."/>
            <person name="Childers C.P."/>
            <person name="Dinh H."/>
            <person name="Doddapaneni H."/>
            <person name="Dugan S."/>
            <person name="Gowin J."/>
            <person name="Greiner C."/>
            <person name="Han Y."/>
            <person name="Hu H."/>
            <person name="Hughes D.S.T."/>
            <person name="Huylmans A.-K."/>
            <person name="Kemena C."/>
            <person name="Kremer L.P.M."/>
            <person name="Lee S.L."/>
            <person name="Lopez-Ezquerra A."/>
            <person name="Mallet L."/>
            <person name="Monroy-Kuhn J.M."/>
            <person name="Moser A."/>
            <person name="Murali S.C."/>
            <person name="Muzny D.M."/>
            <person name="Otani S."/>
            <person name="Piulachs M.-D."/>
            <person name="Poelchau M."/>
            <person name="Qu J."/>
            <person name="Schaub F."/>
            <person name="Wada-Katsumata A."/>
            <person name="Worley K.C."/>
            <person name="Xie Q."/>
            <person name="Ylla G."/>
            <person name="Poulsen M."/>
            <person name="Gibbs R.A."/>
            <person name="Schal C."/>
            <person name="Richards S."/>
            <person name="Belles X."/>
            <person name="Korb J."/>
            <person name="Bornberg-Bauer E."/>
        </authorList>
    </citation>
    <scope>NUCLEOTIDE SEQUENCE [LARGE SCALE GENOMIC DNA]</scope>
    <source>
        <tissue evidence="44">Whole body</tissue>
    </source>
</reference>
<feature type="chain" id="PRO_5014410443" description="Phospholipase B1, membrane-associated" evidence="43">
    <location>
        <begin position="25"/>
        <end position="383"/>
    </location>
</feature>
<evidence type="ECO:0000256" key="35">
    <source>
        <dbReference type="ARBA" id="ARBA00048656"/>
    </source>
</evidence>
<evidence type="ECO:0000256" key="40">
    <source>
        <dbReference type="ARBA" id="ARBA00049363"/>
    </source>
</evidence>
<dbReference type="PANTHER" id="PTHR21325:SF31">
    <property type="entry name" value="GH22081P-RELATED"/>
    <property type="match status" value="1"/>
</dbReference>
<accession>A0A2J7RI75</accession>
<dbReference type="GO" id="GO:0004806">
    <property type="term" value="F:triacylglycerol lipase activity"/>
    <property type="evidence" value="ECO:0007669"/>
    <property type="project" value="UniProtKB-EC"/>
</dbReference>
<evidence type="ECO:0000256" key="22">
    <source>
        <dbReference type="ARBA" id="ARBA00047363"/>
    </source>
</evidence>
<comment type="catalytic activity">
    <reaction evidence="13">
        <text>a triacylglycerol + H2O = a diacylglycerol + a fatty acid + H(+)</text>
        <dbReference type="Rhea" id="RHEA:12044"/>
        <dbReference type="ChEBI" id="CHEBI:15377"/>
        <dbReference type="ChEBI" id="CHEBI:15378"/>
        <dbReference type="ChEBI" id="CHEBI:17855"/>
        <dbReference type="ChEBI" id="CHEBI:18035"/>
        <dbReference type="ChEBI" id="CHEBI:28868"/>
        <dbReference type="EC" id="3.1.1.3"/>
    </reaction>
    <physiologicalReaction direction="left-to-right" evidence="13">
        <dbReference type="Rhea" id="RHEA:12045"/>
    </physiologicalReaction>
</comment>
<comment type="subcellular location">
    <subcellularLocation>
        <location evidence="1">Apical cell membrane</location>
        <topology evidence="1">Single-pass type I membrane protein</topology>
    </subcellularLocation>
</comment>
<comment type="catalytic activity">
    <reaction evidence="38">
        <text>1-O-hexadecyl-2-(9Z)-octadecenoyl-sn-glycero-3-phosphocholine + H2O = 1-O-hexadecyl-sn-glycero-3-phosphocholine + (9Z)-octadecenoate + H(+)</text>
        <dbReference type="Rhea" id="RHEA:40915"/>
        <dbReference type="ChEBI" id="CHEBI:15377"/>
        <dbReference type="ChEBI" id="CHEBI:15378"/>
        <dbReference type="ChEBI" id="CHEBI:30823"/>
        <dbReference type="ChEBI" id="CHEBI:34112"/>
        <dbReference type="ChEBI" id="CHEBI:64496"/>
    </reaction>
    <physiologicalReaction direction="left-to-right" evidence="38">
        <dbReference type="Rhea" id="RHEA:40916"/>
    </physiologicalReaction>
</comment>
<comment type="catalytic activity">
    <reaction evidence="21">
        <text>1-hexadecanoyl-2-(9Z)-octadecenoyl-3-octadecanoyl-sn-glycerol + H2O = 2-(9Z-octadecenoyl)-3-octadecanoyl-sn-glycerol + hexadecanoate + H(+)</text>
        <dbReference type="Rhea" id="RHEA:41107"/>
        <dbReference type="ChEBI" id="CHEBI:7896"/>
        <dbReference type="ChEBI" id="CHEBI:15377"/>
        <dbReference type="ChEBI" id="CHEBI:15378"/>
        <dbReference type="ChEBI" id="CHEBI:75558"/>
        <dbReference type="ChEBI" id="CHEBI:77623"/>
    </reaction>
    <physiologicalReaction direction="left-to-right" evidence="21">
        <dbReference type="Rhea" id="RHEA:41108"/>
    </physiologicalReaction>
</comment>
<comment type="catalytic activity">
    <reaction evidence="28">
        <text>1,2-di-(9Z-octadecenoyl)-sn-glycero-3-phosphocholine + H2O = 1-(9Z-octadecenoyl)-sn-glycero-3-phosphocholine + (9Z)-octadecenoate + H(+)</text>
        <dbReference type="Rhea" id="RHEA:40923"/>
        <dbReference type="ChEBI" id="CHEBI:15377"/>
        <dbReference type="ChEBI" id="CHEBI:15378"/>
        <dbReference type="ChEBI" id="CHEBI:28610"/>
        <dbReference type="ChEBI" id="CHEBI:30823"/>
        <dbReference type="ChEBI" id="CHEBI:74669"/>
    </reaction>
    <physiologicalReaction direction="left-to-right" evidence="28">
        <dbReference type="Rhea" id="RHEA:40924"/>
    </physiologicalReaction>
</comment>
<keyword evidence="45" id="KW-1185">Reference proteome</keyword>
<comment type="caution">
    <text evidence="44">The sequence shown here is derived from an EMBL/GenBank/DDBJ whole genome shotgun (WGS) entry which is preliminary data.</text>
</comment>
<organism evidence="44 45">
    <name type="scientific">Cryptotermes secundus</name>
    <dbReference type="NCBI Taxonomy" id="105785"/>
    <lineage>
        <taxon>Eukaryota</taxon>
        <taxon>Metazoa</taxon>
        <taxon>Ecdysozoa</taxon>
        <taxon>Arthropoda</taxon>
        <taxon>Hexapoda</taxon>
        <taxon>Insecta</taxon>
        <taxon>Pterygota</taxon>
        <taxon>Neoptera</taxon>
        <taxon>Polyneoptera</taxon>
        <taxon>Dictyoptera</taxon>
        <taxon>Blattodea</taxon>
        <taxon>Blattoidea</taxon>
        <taxon>Termitoidae</taxon>
        <taxon>Kalotermitidae</taxon>
        <taxon>Cryptotermitinae</taxon>
        <taxon>Cryptotermes</taxon>
    </lineage>
</organism>
<comment type="catalytic activity">
    <reaction evidence="34">
        <text>1-hexadecanoyl-2-(9Z-octadecenoyl)-sn-glycero-3-phosphoethanolamine + H2O = 1-hexadecanoyl-sn-glycero-3-phosphoethanolamine + (9Z)-octadecenoate + H(+)</text>
        <dbReference type="Rhea" id="RHEA:40911"/>
        <dbReference type="ChEBI" id="CHEBI:15377"/>
        <dbReference type="ChEBI" id="CHEBI:15378"/>
        <dbReference type="ChEBI" id="CHEBI:30823"/>
        <dbReference type="ChEBI" id="CHEBI:73004"/>
        <dbReference type="ChEBI" id="CHEBI:73007"/>
    </reaction>
    <physiologicalReaction direction="left-to-right" evidence="34">
        <dbReference type="Rhea" id="RHEA:40912"/>
    </physiologicalReaction>
</comment>
<comment type="catalytic activity">
    <reaction evidence="31">
        <text>1-octadecanoyl-2-(9Z,12Z)-octadecadienoyl-sn-glycerol + H2O = 1-octadecanoyl-sn-glycerol + (9Z,12Z)-octadecadienoate + H(+)</text>
        <dbReference type="Rhea" id="RHEA:40927"/>
        <dbReference type="ChEBI" id="CHEBI:15377"/>
        <dbReference type="ChEBI" id="CHEBI:15378"/>
        <dbReference type="ChEBI" id="CHEBI:30245"/>
        <dbReference type="ChEBI" id="CHEBI:75550"/>
        <dbReference type="ChEBI" id="CHEBI:77097"/>
    </reaction>
    <physiologicalReaction direction="left-to-right" evidence="31">
        <dbReference type="Rhea" id="RHEA:40928"/>
    </physiologicalReaction>
</comment>
<keyword evidence="11" id="KW-0472">Membrane</keyword>
<evidence type="ECO:0000256" key="37">
    <source>
        <dbReference type="ARBA" id="ARBA00048869"/>
    </source>
</evidence>
<keyword evidence="7" id="KW-0677">Repeat</keyword>
<feature type="signal peptide" evidence="43">
    <location>
        <begin position="1"/>
        <end position="24"/>
    </location>
</feature>
<keyword evidence="9" id="KW-1133">Transmembrane helix</keyword>
<evidence type="ECO:0000256" key="19">
    <source>
        <dbReference type="ARBA" id="ARBA00033022"/>
    </source>
</evidence>
<keyword evidence="10" id="KW-0443">Lipid metabolism</keyword>
<comment type="catalytic activity">
    <reaction evidence="26">
        <text>1-hexadecanoyl-2-(9Z-octadecenoyl)-sn-glycero-3-phospho-(1'-sn-glycerol) + H2O = 1-hexadecanoyl-sn-glycero-3-phospho-(1'-sn-glycerol) + (9Z)-octadecenoate + H(+)</text>
        <dbReference type="Rhea" id="RHEA:40919"/>
        <dbReference type="ChEBI" id="CHEBI:15377"/>
        <dbReference type="ChEBI" id="CHEBI:15378"/>
        <dbReference type="ChEBI" id="CHEBI:30823"/>
        <dbReference type="ChEBI" id="CHEBI:72841"/>
        <dbReference type="ChEBI" id="CHEBI:75158"/>
    </reaction>
    <physiologicalReaction direction="left-to-right" evidence="26">
        <dbReference type="Rhea" id="RHEA:40920"/>
    </physiologicalReaction>
</comment>
<dbReference type="STRING" id="105785.A0A2J7RI75"/>
<evidence type="ECO:0000256" key="23">
    <source>
        <dbReference type="ARBA" id="ARBA00047438"/>
    </source>
</evidence>
<keyword evidence="4" id="KW-1003">Cell membrane</keyword>
<evidence type="ECO:0000313" key="44">
    <source>
        <dbReference type="EMBL" id="PNF40534.1"/>
    </source>
</evidence>
<evidence type="ECO:0000256" key="6">
    <source>
        <dbReference type="ARBA" id="ARBA00022729"/>
    </source>
</evidence>
<evidence type="ECO:0000256" key="14">
    <source>
        <dbReference type="ARBA" id="ARBA00023408"/>
    </source>
</evidence>
<dbReference type="InterPro" id="IPR001087">
    <property type="entry name" value="GDSL"/>
</dbReference>
<evidence type="ECO:0000256" key="30">
    <source>
        <dbReference type="ARBA" id="ARBA00048362"/>
    </source>
</evidence>
<comment type="catalytic activity">
    <reaction evidence="41">
        <text>1,3-di-(9Z-octadecenoyl)-glycerol + H2O = 1-(9Z-octadecenoyl)-glycerol + (9Z)-octadecenoate + H(+)</text>
        <dbReference type="Rhea" id="RHEA:39939"/>
        <dbReference type="ChEBI" id="CHEBI:15377"/>
        <dbReference type="ChEBI" id="CHEBI:15378"/>
        <dbReference type="ChEBI" id="CHEBI:30823"/>
        <dbReference type="ChEBI" id="CHEBI:75342"/>
        <dbReference type="ChEBI" id="CHEBI:75735"/>
    </reaction>
    <physiologicalReaction direction="left-to-right" evidence="41">
        <dbReference type="Rhea" id="RHEA:39940"/>
    </physiologicalReaction>
</comment>
<evidence type="ECO:0000256" key="36">
    <source>
        <dbReference type="ARBA" id="ARBA00048699"/>
    </source>
</evidence>
<comment type="catalytic activity">
    <reaction evidence="37">
        <text>1,3-dihexadecanoyl-2-(9Z-octadecenoyl)glycerol + H2O = 1,3-dihexadecanoylglycerol + (9Z)-octadecenoate + H(+)</text>
        <dbReference type="Rhea" id="RHEA:40983"/>
        <dbReference type="ChEBI" id="CHEBI:15377"/>
        <dbReference type="ChEBI" id="CHEBI:15378"/>
        <dbReference type="ChEBI" id="CHEBI:30823"/>
        <dbReference type="ChEBI" id="CHEBI:75688"/>
        <dbReference type="ChEBI" id="CHEBI:77619"/>
    </reaction>
    <physiologicalReaction direction="left-to-right" evidence="37">
        <dbReference type="Rhea" id="RHEA:40984"/>
    </physiologicalReaction>
</comment>
<evidence type="ECO:0000256" key="2">
    <source>
        <dbReference type="ARBA" id="ARBA00009979"/>
    </source>
</evidence>
<evidence type="ECO:0000313" key="45">
    <source>
        <dbReference type="Proteomes" id="UP000235965"/>
    </source>
</evidence>
<gene>
    <name evidence="44" type="ORF">B7P43_G08163</name>
</gene>
<dbReference type="Proteomes" id="UP000235965">
    <property type="component" value="Unassembled WGS sequence"/>
</dbReference>
<comment type="catalytic activity">
    <reaction evidence="15">
        <text>a 1,2-diacyl-sn-glycero-3-phosphocholine + H2O = a 1-acyl-sn-glycero-3-phosphocholine + a fatty acid + H(+)</text>
        <dbReference type="Rhea" id="RHEA:15801"/>
        <dbReference type="ChEBI" id="CHEBI:15377"/>
        <dbReference type="ChEBI" id="CHEBI:15378"/>
        <dbReference type="ChEBI" id="CHEBI:28868"/>
        <dbReference type="ChEBI" id="CHEBI:57643"/>
        <dbReference type="ChEBI" id="CHEBI:58168"/>
        <dbReference type="EC" id="3.1.1.4"/>
    </reaction>
    <physiologicalReaction direction="left-to-right" evidence="15">
        <dbReference type="Rhea" id="RHEA:15802"/>
    </physiologicalReaction>
</comment>
<dbReference type="GO" id="GO:0016324">
    <property type="term" value="C:apical plasma membrane"/>
    <property type="evidence" value="ECO:0007669"/>
    <property type="project" value="UniProtKB-SubCell"/>
</dbReference>
<keyword evidence="6 43" id="KW-0732">Signal</keyword>
<evidence type="ECO:0000256" key="8">
    <source>
        <dbReference type="ARBA" id="ARBA00022801"/>
    </source>
</evidence>
<evidence type="ECO:0000256" key="25">
    <source>
        <dbReference type="ARBA" id="ARBA00048011"/>
    </source>
</evidence>
<dbReference type="GO" id="GO:0004623">
    <property type="term" value="F:phospholipase A2 activity"/>
    <property type="evidence" value="ECO:0007669"/>
    <property type="project" value="UniProtKB-EC"/>
</dbReference>
<proteinExistence type="inferred from homology"/>
<comment type="catalytic activity">
    <reaction evidence="29">
        <text>1,2-dihexadecanoyl-sn-glycero-3-phosphocholine + H2O = 1-hexadecanoyl-sn-glycero-3-phosphocholine + hexadecanoate + H(+)</text>
        <dbReference type="Rhea" id="RHEA:41223"/>
        <dbReference type="ChEBI" id="CHEBI:7896"/>
        <dbReference type="ChEBI" id="CHEBI:15377"/>
        <dbReference type="ChEBI" id="CHEBI:15378"/>
        <dbReference type="ChEBI" id="CHEBI:72998"/>
        <dbReference type="ChEBI" id="CHEBI:72999"/>
    </reaction>
    <physiologicalReaction direction="left-to-right" evidence="29">
        <dbReference type="Rhea" id="RHEA:41224"/>
    </physiologicalReaction>
</comment>
<evidence type="ECO:0000256" key="41">
    <source>
        <dbReference type="ARBA" id="ARBA00049372"/>
    </source>
</evidence>
<evidence type="ECO:0000256" key="39">
    <source>
        <dbReference type="ARBA" id="ARBA00048939"/>
    </source>
</evidence>
<evidence type="ECO:0000256" key="5">
    <source>
        <dbReference type="ARBA" id="ARBA00022692"/>
    </source>
</evidence>
<evidence type="ECO:0000256" key="33">
    <source>
        <dbReference type="ARBA" id="ARBA00048454"/>
    </source>
</evidence>
<dbReference type="CDD" id="cd01824">
    <property type="entry name" value="Phospholipase_B_like"/>
    <property type="match status" value="1"/>
</dbReference>
<comment type="catalytic activity">
    <reaction evidence="27">
        <text>a 1-O-alkyl-2-acyl-sn-glycero-3-phosphocholine + H2O = a 1-O-alkyl-sn-glycero-3-phosphocholine + a fatty acid + H(+)</text>
        <dbReference type="Rhea" id="RHEA:36231"/>
        <dbReference type="ChEBI" id="CHEBI:15377"/>
        <dbReference type="ChEBI" id="CHEBI:15378"/>
        <dbReference type="ChEBI" id="CHEBI:28868"/>
        <dbReference type="ChEBI" id="CHEBI:30909"/>
        <dbReference type="ChEBI" id="CHEBI:36702"/>
        <dbReference type="EC" id="3.1.1.4"/>
    </reaction>
    <physiologicalReaction direction="left-to-right" evidence="27">
        <dbReference type="Rhea" id="RHEA:36232"/>
    </physiologicalReaction>
</comment>
<evidence type="ECO:0000256" key="42">
    <source>
        <dbReference type="ARBA" id="ARBA00049461"/>
    </source>
</evidence>
<dbReference type="OrthoDB" id="10265800at2759"/>
<dbReference type="Gene3D" id="3.40.50.1110">
    <property type="entry name" value="SGNH hydrolase"/>
    <property type="match status" value="1"/>
</dbReference>
<evidence type="ECO:0000256" key="16">
    <source>
        <dbReference type="ARBA" id="ARBA00029723"/>
    </source>
</evidence>
<comment type="catalytic activity">
    <reaction evidence="23">
        <text>1-(9Z-octadecenoyl)-glycerol + H2O = glycerol + (9Z)-octadecenoate + H(+)</text>
        <dbReference type="Rhea" id="RHEA:38487"/>
        <dbReference type="ChEBI" id="CHEBI:15377"/>
        <dbReference type="ChEBI" id="CHEBI:15378"/>
        <dbReference type="ChEBI" id="CHEBI:17754"/>
        <dbReference type="ChEBI" id="CHEBI:30823"/>
        <dbReference type="ChEBI" id="CHEBI:75342"/>
    </reaction>
    <physiologicalReaction direction="left-to-right" evidence="23">
        <dbReference type="Rhea" id="RHEA:38488"/>
    </physiologicalReaction>
</comment>
<comment type="catalytic activity">
    <reaction evidence="22">
        <text>1,3-dihexadecanoyl-2-(9Z-octadecenoyl)glycerol + H2O = 1-hexadecanoyl-2-(9Z-octadecenoyl)-glycerol + hexadecanoate + H(+)</text>
        <dbReference type="Rhea" id="RHEA:40979"/>
        <dbReference type="ChEBI" id="CHEBI:7896"/>
        <dbReference type="ChEBI" id="CHEBI:15377"/>
        <dbReference type="ChEBI" id="CHEBI:15378"/>
        <dbReference type="ChEBI" id="CHEBI:75585"/>
        <dbReference type="ChEBI" id="CHEBI:75688"/>
    </reaction>
    <physiologicalReaction direction="left-to-right" evidence="22">
        <dbReference type="Rhea" id="RHEA:40980"/>
    </physiologicalReaction>
</comment>
<dbReference type="Pfam" id="PF00657">
    <property type="entry name" value="Lipase_GDSL"/>
    <property type="match status" value="1"/>
</dbReference>
<dbReference type="PROSITE" id="PS51257">
    <property type="entry name" value="PROKAR_LIPOPROTEIN"/>
    <property type="match status" value="1"/>
</dbReference>
<dbReference type="InterPro" id="IPR035547">
    <property type="entry name" value="Phospholipase_B"/>
</dbReference>
<comment type="catalytic activity">
    <reaction evidence="35">
        <text>1-hexadecanoyl-sn-glycero-3-phosphocholine + H2O = sn-glycerol 3-phosphocholine + hexadecanoate + H(+)</text>
        <dbReference type="Rhea" id="RHEA:40435"/>
        <dbReference type="ChEBI" id="CHEBI:7896"/>
        <dbReference type="ChEBI" id="CHEBI:15377"/>
        <dbReference type="ChEBI" id="CHEBI:15378"/>
        <dbReference type="ChEBI" id="CHEBI:16870"/>
        <dbReference type="ChEBI" id="CHEBI:72998"/>
    </reaction>
    <physiologicalReaction direction="left-to-right" evidence="35">
        <dbReference type="Rhea" id="RHEA:40436"/>
    </physiologicalReaction>
</comment>
<sequence length="383" mass="42847">MRKTSSVVCSVVAVCLCFMQSCTAREIRPLPQTNRAYEQLRKLLLSAIKDAAPLKRNGAKFQEPIPGGTPFPCNTGPGSPGARSPIRPTTVHKLRPGDIDVVGAMGDSITAGNGAASLNMMQAYVENRGLSFAIGGESTWRKYLTLPNILKEFNPKLVGYSLGDSLGFMNDSKFNVAEPIAMNRDLVFQSKLLIRRMKADQNVDFYKDWKIVTVLMGHNDFCSDMCYRDWTILPEKTRTELEIALSYLQENMPRALINLVPPLDVTNIKSITNAAPECQMFFRVACSCFFGPRGEYGQEVFKKIIKMSQQIYFEIVNNDRYANKEDFAVVVQPFSLNAKFHYTTKGDKNVTDLSDLAADCLHLSQKGHALGTRKLKKLPRLYS</sequence>
<dbReference type="GO" id="GO:0004622">
    <property type="term" value="F:phosphatidylcholine lysophospholipase activity"/>
    <property type="evidence" value="ECO:0007669"/>
    <property type="project" value="UniProtKB-EC"/>
</dbReference>
<evidence type="ECO:0000256" key="17">
    <source>
        <dbReference type="ARBA" id="ARBA00031182"/>
    </source>
</evidence>